<dbReference type="InterPro" id="IPR014414">
    <property type="entry name" value="M_poly_TospoV"/>
</dbReference>
<evidence type="ECO:0000256" key="24">
    <source>
        <dbReference type="ARBA" id="ARBA00046501"/>
    </source>
</evidence>
<keyword evidence="20" id="KW-1160">Virus entry into host cell</keyword>
<evidence type="ECO:0000256" key="16">
    <source>
        <dbReference type="ARBA" id="ARBA00023136"/>
    </source>
</evidence>
<evidence type="ECO:0000256" key="12">
    <source>
        <dbReference type="ARBA" id="ARBA00022812"/>
    </source>
</evidence>
<feature type="transmembrane region" description="Helical" evidence="27">
    <location>
        <begin position="1050"/>
        <end position="1071"/>
    </location>
</feature>
<evidence type="ECO:0000256" key="7">
    <source>
        <dbReference type="ARBA" id="ARBA00022510"/>
    </source>
</evidence>
<feature type="domain" description="Bunyavirus glycoprotein G1" evidence="28">
    <location>
        <begin position="613"/>
        <end position="1008"/>
    </location>
</feature>
<gene>
    <name evidence="29" type="primary">G1</name>
    <name evidence="29" type="synonym">G2</name>
</gene>
<dbReference type="GO" id="GO:0044003">
    <property type="term" value="P:symbiont-mediated perturbation of host process"/>
    <property type="evidence" value="ECO:0007669"/>
    <property type="project" value="InterPro"/>
</dbReference>
<dbReference type="PIRSF" id="PIRSF003960">
    <property type="entry name" value="M_poly_TospoV"/>
    <property type="match status" value="1"/>
</dbReference>
<accession>A0A165RBG9</accession>
<evidence type="ECO:0000259" key="28">
    <source>
        <dbReference type="Pfam" id="PF03557"/>
    </source>
</evidence>
<keyword evidence="16 27" id="KW-0472">Membrane</keyword>
<keyword evidence="11" id="KW-1161">Viral attachment to host cell</keyword>
<evidence type="ECO:0000256" key="10">
    <source>
        <dbReference type="ARBA" id="ARBA00022692"/>
    </source>
</evidence>
<keyword evidence="15 27" id="KW-1133">Transmembrane helix</keyword>
<comment type="subunit">
    <text evidence="24">Homodimer; disulfide-linked. Heterodimer with Glycoprotein C. Interacts with nucleoprotein.</text>
</comment>
<evidence type="ECO:0000256" key="19">
    <source>
        <dbReference type="ARBA" id="ARBA00023184"/>
    </source>
</evidence>
<evidence type="ECO:0000256" key="4">
    <source>
        <dbReference type="ARBA" id="ARBA00008993"/>
    </source>
</evidence>
<comment type="function">
    <text evidence="23">Forms the spikes present at the surface of the virion together with Glycoprotein C. They are able to attach the virion to a cell receptor and to promote fusion of membranes after endocytosis of the virion. Plays a role in virus binding and/or entry into the vector midgut.</text>
</comment>
<feature type="transmembrane region" description="Helical" evidence="27">
    <location>
        <begin position="297"/>
        <end position="316"/>
    </location>
</feature>
<dbReference type="GO" id="GO:0055036">
    <property type="term" value="C:virion membrane"/>
    <property type="evidence" value="ECO:0007669"/>
    <property type="project" value="UniProtKB-SubCell"/>
</dbReference>
<proteinExistence type="inferred from homology"/>
<evidence type="ECO:0000256" key="17">
    <source>
        <dbReference type="ARBA" id="ARBA00023157"/>
    </source>
</evidence>
<comment type="similarity">
    <text evidence="4">Belongs to the tospovirus envelope glycoprotein family.</text>
</comment>
<comment type="subunit">
    <text evidence="25">Heterodimer with Glycoprotein N. Interacts with nucleoprotein.</text>
</comment>
<evidence type="ECO:0000256" key="21">
    <source>
        <dbReference type="ARBA" id="ARBA00031199"/>
    </source>
</evidence>
<evidence type="ECO:0000256" key="11">
    <source>
        <dbReference type="ARBA" id="ARBA00022804"/>
    </source>
</evidence>
<keyword evidence="18" id="KW-0325">Glycoprotein</keyword>
<dbReference type="EMBL" id="KT984753">
    <property type="protein sequence ID" value="AMY62789.1"/>
    <property type="molecule type" value="Genomic_RNA"/>
</dbReference>
<dbReference type="GO" id="GO:0044167">
    <property type="term" value="C:host cell endoplasmic reticulum membrane"/>
    <property type="evidence" value="ECO:0007669"/>
    <property type="project" value="UniProtKB-SubCell"/>
</dbReference>
<evidence type="ECO:0000256" key="9">
    <source>
        <dbReference type="ARBA" id="ARBA00022595"/>
    </source>
</evidence>
<evidence type="ECO:0000256" key="2">
    <source>
        <dbReference type="ARBA" id="ARBA00004482"/>
    </source>
</evidence>
<feature type="region of interest" description="Disordered" evidence="26">
    <location>
        <begin position="1104"/>
        <end position="1124"/>
    </location>
</feature>
<evidence type="ECO:0000256" key="27">
    <source>
        <dbReference type="SAM" id="Phobius"/>
    </source>
</evidence>
<evidence type="ECO:0000256" key="22">
    <source>
        <dbReference type="ARBA" id="ARBA00045178"/>
    </source>
</evidence>
<reference evidence="29" key="1">
    <citation type="submission" date="2015-10" db="EMBL/GenBank/DDBJ databases">
        <authorList>
            <person name="Gilbert D.G."/>
        </authorList>
    </citation>
    <scope>NUCLEOTIDE SEQUENCE</scope>
    <source>
        <strain evidence="29">2009-GZT</strain>
    </source>
</reference>
<sequence>MKKYYLPIYCLALLLLFSVSEVFLISKVEHDVALEKVKQRYPIDDPEDLIEDYEDHTARQNLDYVSTPRILSRILRDGVTTEIPQTEYADCSKFDKNQCMIKGLSDFNAHYQVDNGNEIVSCISDSPNIFEICQYEKEFKKTKFNNFPVLPVLKLENKRVLEIGSKFFFVDKSNNPVNVDPKSGLMSATVSKLSVRFSGDCKINQIMMSSPYQIKVQSEEPIGYSIKNVRESKLSKIQTISGDSTINFTPDVLDGNHFLLCGDRSSLITKVDIPVRNCVSKFSEDPKKIFFCTNFSYFKWLFVFLIIFFPVNWLIWKTKDSLVVWYDVIGIITYPFLWLINRFWPYFPLRCRICGCFSLLTHKCTEKCVCNQNKSSKDHTSECYLFSRDRTEWRTLSLIQQFQFIINTKLSTNFLVFLTKMIIASILLSYLPSSMAIKNANVCVDKCYFSSDMKTMTTNKNGISSNHLETCECSIGNVITETVYQDGIPVSRATSINNCVSGHTACMVSDNQAENLFACRYGCYSLESFKKIPEVKFENHYKGVSFSSNLTSLKIANRLRKGYLDDFSESKLLEKESSKEYKFYESLKVEDIPPENLMPRQSLVFSSEVDGKYRYLIEMDIKAKTGSVYLLNDDSSHSPMEFMIYVKSVGVEYDIRYKYSTSKIDTTISDYLVTCTGKCSDCVKQKPAVGKLDFCVTPTSWWGCEEVGCLAINEGAICGHCTNVYDLSSIVNIYQVIQSHVTAEICVKSIDGYNCKKHSDRAPIQTDQYQLDMTVDLHNDYMSTDKLFAVNKQQKILTGNIADLGDFSSSAFGHPQITIDGVPLSVPAKLSQNEFTWSCSAIGEKKINIRQCGLYTYSMIYVLNPSKDYSMLDEENNKLYMEKDFLVGKLKMIVEMPKEMFKKIPSKPILSETKVKCSGCAQCAMGINCNLTYTSDTTFSSRLMMDSCSFKSDQIGTVLGPNEKNIKAYCSREIESKALKLVPEDQSELTVDILVDEFTPVDQDTIIHFDDKSAHDENKHHSDTSISTLWDWVKAPFNWVASFFGTFFDIVRIVLVILAVCIGIYILSYIYKLSKSYYDDKRKHKMEDSISSIESSLLLNDHSGMVSTRKRNPPPKNYQFSLDL</sequence>
<keyword evidence="12" id="KW-1040">Host Golgi apparatus</keyword>
<protein>
    <recommendedName>
        <fullName evidence="5">Envelopment polyprotein</fullName>
    </recommendedName>
    <alternativeName>
        <fullName evidence="21">M polyprotein</fullName>
    </alternativeName>
</protein>
<evidence type="ECO:0000256" key="5">
    <source>
        <dbReference type="ARBA" id="ARBA00015294"/>
    </source>
</evidence>
<evidence type="ECO:0000256" key="25">
    <source>
        <dbReference type="ARBA" id="ARBA00046519"/>
    </source>
</evidence>
<feature type="transmembrane region" description="Helical" evidence="27">
    <location>
        <begin position="410"/>
        <end position="431"/>
    </location>
</feature>
<evidence type="ECO:0000256" key="13">
    <source>
        <dbReference type="ARBA" id="ARBA00022844"/>
    </source>
</evidence>
<comment type="subcellular location">
    <subcellularLocation>
        <location evidence="1">Host Golgi apparatus membrane</location>
        <topology evidence="1">Single-pass type I membrane protein</topology>
    </subcellularLocation>
    <subcellularLocation>
        <location evidence="2">Host endoplasmic reticulum membrane</location>
        <topology evidence="2">Single-pass type I membrane protein</topology>
    </subcellularLocation>
    <subcellularLocation>
        <location evidence="3">Virion membrane</location>
        <topology evidence="3">Single-pass type I membrane protein</topology>
    </subcellularLocation>
</comment>
<keyword evidence="10 27" id="KW-0812">Transmembrane</keyword>
<keyword evidence="6" id="KW-1168">Fusion of virus membrane with host membrane</keyword>
<evidence type="ECO:0000256" key="26">
    <source>
        <dbReference type="SAM" id="MobiDB-lite"/>
    </source>
</evidence>
<keyword evidence="9" id="KW-1162">Viral penetration into host cytoplasm</keyword>
<keyword evidence="13" id="KW-0946">Virion</keyword>
<evidence type="ECO:0000256" key="6">
    <source>
        <dbReference type="ARBA" id="ARBA00022506"/>
    </source>
</evidence>
<keyword evidence="19" id="KW-1038">Host endoplasmic reticulum</keyword>
<keyword evidence="14" id="KW-1043">Host membrane</keyword>
<evidence type="ECO:0000256" key="15">
    <source>
        <dbReference type="ARBA" id="ARBA00022989"/>
    </source>
</evidence>
<evidence type="ECO:0000256" key="18">
    <source>
        <dbReference type="ARBA" id="ARBA00023180"/>
    </source>
</evidence>
<evidence type="ECO:0000256" key="1">
    <source>
        <dbReference type="ARBA" id="ARBA00004244"/>
    </source>
</evidence>
<dbReference type="GO" id="GO:0046718">
    <property type="term" value="P:symbiont entry into host cell"/>
    <property type="evidence" value="ECO:0007669"/>
    <property type="project" value="UniProtKB-KW"/>
</dbReference>
<evidence type="ECO:0000313" key="29">
    <source>
        <dbReference type="EMBL" id="AMY62789.1"/>
    </source>
</evidence>
<keyword evidence="8" id="KW-0945">Host-virus interaction</keyword>
<evidence type="ECO:0000256" key="8">
    <source>
        <dbReference type="ARBA" id="ARBA00022581"/>
    </source>
</evidence>
<name>A0A165RBG9_9VIRU</name>
<comment type="function">
    <text evidence="22">Forms the spikes present at the surface of the virion together with Glycoprotein N. They are able to attach the virion to a cell receptor and to promote fusion of membranes after endocytosis of the virion. Probable class II fusion protein.</text>
</comment>
<dbReference type="Pfam" id="PF03557">
    <property type="entry name" value="Bunya_G1"/>
    <property type="match status" value="1"/>
</dbReference>
<dbReference type="InterPro" id="IPR005167">
    <property type="entry name" value="Bunya_G1"/>
</dbReference>
<evidence type="ECO:0000256" key="14">
    <source>
        <dbReference type="ARBA" id="ARBA00022870"/>
    </source>
</evidence>
<evidence type="ECO:0000256" key="20">
    <source>
        <dbReference type="ARBA" id="ARBA00023296"/>
    </source>
</evidence>
<evidence type="ECO:0000256" key="3">
    <source>
        <dbReference type="ARBA" id="ARBA00004563"/>
    </source>
</evidence>
<feature type="transmembrane region" description="Helical" evidence="27">
    <location>
        <begin position="6"/>
        <end position="26"/>
    </location>
</feature>
<evidence type="ECO:0000256" key="23">
    <source>
        <dbReference type="ARBA" id="ARBA00046024"/>
    </source>
</evidence>
<feature type="transmembrane region" description="Helical" evidence="27">
    <location>
        <begin position="322"/>
        <end position="340"/>
    </location>
</feature>
<dbReference type="GO" id="GO:0039654">
    <property type="term" value="P:fusion of virus membrane with host endosome membrane"/>
    <property type="evidence" value="ECO:0007669"/>
    <property type="project" value="UniProtKB-KW"/>
</dbReference>
<keyword evidence="17" id="KW-1015">Disulfide bond</keyword>
<dbReference type="GO" id="GO:0044178">
    <property type="term" value="C:host cell Golgi membrane"/>
    <property type="evidence" value="ECO:0007669"/>
    <property type="project" value="UniProtKB-SubCell"/>
</dbReference>
<organism evidence="29">
    <name type="scientific">Tomato necrotic spot associated virus</name>
    <dbReference type="NCBI Taxonomy" id="1833825"/>
    <lineage>
        <taxon>Viruses</taxon>
        <taxon>Riboviria</taxon>
        <taxon>Orthornavirae</taxon>
        <taxon>Negarnaviricota</taxon>
        <taxon>Polyploviricotina</taxon>
        <taxon>Bunyaviricetes</taxon>
        <taxon>Elliovirales</taxon>
        <taxon>Tospoviridae</taxon>
    </lineage>
</organism>
<dbReference type="GO" id="GO:0019062">
    <property type="term" value="P:virion attachment to host cell"/>
    <property type="evidence" value="ECO:0007669"/>
    <property type="project" value="UniProtKB-KW"/>
</dbReference>
<keyword evidence="7" id="KW-1170">Fusion of virus membrane with host endosomal membrane</keyword>